<dbReference type="PANTHER" id="PTHR40940">
    <property type="entry name" value="PROTEIN BATD-RELATED"/>
    <property type="match status" value="1"/>
</dbReference>
<proteinExistence type="predicted"/>
<evidence type="ECO:0000313" key="1">
    <source>
        <dbReference type="EMBL" id="SVC09728.1"/>
    </source>
</evidence>
<protein>
    <recommendedName>
        <fullName evidence="2">Protein BatD</fullName>
    </recommendedName>
</protein>
<feature type="non-terminal residue" evidence="1">
    <location>
        <position position="1"/>
    </location>
</feature>
<name>A0A382JDB4_9ZZZZ</name>
<dbReference type="EMBL" id="UINC01073389">
    <property type="protein sequence ID" value="SVC09728.1"/>
    <property type="molecule type" value="Genomic_DNA"/>
</dbReference>
<sequence length="347" mass="39697">WTYELVAMRSGKIKIPELQAGKGFTQSIMLEVLAVNQKNRSQEFLVFEADLDLEEVYPQQQVLLTLKIIRKGVQLENESITPLDIKNTRVRKVYQNSYRNIVKGQQQVVTEIRFSLFAENPGILTLPSIQYQGVVTSRRGQSRSLFQNSTGSRIFRKSPERTITVKPIPEDYQEWWLPTSGLELQEIWEPNPPQFRVGEPVTRTIIVHAKGVEAEQLPEWMNPDLDDMKIYSESPVLETKETATGLNALGKTNQALIPSKAGNFMIPGVRIQWWDVNNKTIQISKIPERQVTVLPLWDSDNPAKLVQIDEVSEMPLSVINIDEPGFKDLFWKYGTFVFLGLWLLTIG</sequence>
<accession>A0A382JDB4</accession>
<dbReference type="AlphaFoldDB" id="A0A382JDB4"/>
<feature type="non-terminal residue" evidence="1">
    <location>
        <position position="347"/>
    </location>
</feature>
<reference evidence="1" key="1">
    <citation type="submission" date="2018-05" db="EMBL/GenBank/DDBJ databases">
        <authorList>
            <person name="Lanie J.A."/>
            <person name="Ng W.-L."/>
            <person name="Kazmierczak K.M."/>
            <person name="Andrzejewski T.M."/>
            <person name="Davidsen T.M."/>
            <person name="Wayne K.J."/>
            <person name="Tettelin H."/>
            <person name="Glass J.I."/>
            <person name="Rusch D."/>
            <person name="Podicherti R."/>
            <person name="Tsui H.-C.T."/>
            <person name="Winkler M.E."/>
        </authorList>
    </citation>
    <scope>NUCLEOTIDE SEQUENCE</scope>
</reference>
<dbReference type="InterPro" id="IPR025738">
    <property type="entry name" value="BatD"/>
</dbReference>
<dbReference type="PANTHER" id="PTHR40940:SF1">
    <property type="entry name" value="PROTEIN BATD"/>
    <property type="match status" value="1"/>
</dbReference>
<organism evidence="1">
    <name type="scientific">marine metagenome</name>
    <dbReference type="NCBI Taxonomy" id="408172"/>
    <lineage>
        <taxon>unclassified sequences</taxon>
        <taxon>metagenomes</taxon>
        <taxon>ecological metagenomes</taxon>
    </lineage>
</organism>
<evidence type="ECO:0008006" key="2">
    <source>
        <dbReference type="Google" id="ProtNLM"/>
    </source>
</evidence>
<gene>
    <name evidence="1" type="ORF">METZ01_LOCUS262582</name>
</gene>